<keyword evidence="3" id="KW-1185">Reference proteome</keyword>
<proteinExistence type="predicted"/>
<gene>
    <name evidence="2" type="ORF">FDK22_02395</name>
</gene>
<keyword evidence="1" id="KW-0472">Membrane</keyword>
<evidence type="ECO:0000313" key="2">
    <source>
        <dbReference type="EMBL" id="TLP40888.1"/>
    </source>
</evidence>
<dbReference type="Proteomes" id="UP000308901">
    <property type="component" value="Unassembled WGS sequence"/>
</dbReference>
<sequence length="96" mass="11264">MEKNSFTLFETLVSVFLLSIVIVGFSKVSNYDNFDEEYMKLNELENSFNTNTYSSNFTNSTENIKILINDSQIENLNVKKIENKNEKINLFKYELN</sequence>
<protein>
    <recommendedName>
        <fullName evidence="4">Type II secretion system protein</fullName>
    </recommendedName>
</protein>
<evidence type="ECO:0000313" key="3">
    <source>
        <dbReference type="Proteomes" id="UP000308901"/>
    </source>
</evidence>
<keyword evidence="1" id="KW-0812">Transmembrane</keyword>
<evidence type="ECO:0000256" key="1">
    <source>
        <dbReference type="SAM" id="Phobius"/>
    </source>
</evidence>
<dbReference type="EMBL" id="VANU01000001">
    <property type="protein sequence ID" value="TLP40888.1"/>
    <property type="molecule type" value="Genomic_DNA"/>
</dbReference>
<comment type="caution">
    <text evidence="2">The sequence shown here is derived from an EMBL/GenBank/DDBJ whole genome shotgun (WGS) entry which is preliminary data.</text>
</comment>
<keyword evidence="1" id="KW-1133">Transmembrane helix</keyword>
<dbReference type="RefSeq" id="WP_138151290.1">
    <property type="nucleotide sequence ID" value="NZ_VANU01000001.1"/>
</dbReference>
<dbReference type="AlphaFoldDB" id="A0A5R8Y4J6"/>
<reference evidence="2 3" key="1">
    <citation type="submission" date="2019-05" db="EMBL/GenBank/DDBJ databases">
        <title>Arcobacter sp. nov., isolated from sea sediment.</title>
        <authorList>
            <person name="Kim W."/>
        </authorList>
    </citation>
    <scope>NUCLEOTIDE SEQUENCE [LARGE SCALE GENOMIC DNA]</scope>
    <source>
        <strain evidence="2 3">CAU 1517</strain>
    </source>
</reference>
<accession>A0A5R8Y4J6</accession>
<evidence type="ECO:0008006" key="4">
    <source>
        <dbReference type="Google" id="ProtNLM"/>
    </source>
</evidence>
<feature type="transmembrane region" description="Helical" evidence="1">
    <location>
        <begin position="6"/>
        <end position="25"/>
    </location>
</feature>
<organism evidence="2 3">
    <name type="scientific">Arcobacter arenosus</name>
    <dbReference type="NCBI Taxonomy" id="2576037"/>
    <lineage>
        <taxon>Bacteria</taxon>
        <taxon>Pseudomonadati</taxon>
        <taxon>Campylobacterota</taxon>
        <taxon>Epsilonproteobacteria</taxon>
        <taxon>Campylobacterales</taxon>
        <taxon>Arcobacteraceae</taxon>
        <taxon>Arcobacter</taxon>
    </lineage>
</organism>
<name>A0A5R8Y4J6_9BACT</name>